<feature type="compositionally biased region" description="Polar residues" evidence="6">
    <location>
        <begin position="312"/>
        <end position="328"/>
    </location>
</feature>
<evidence type="ECO:0000256" key="1">
    <source>
        <dbReference type="ARBA" id="ARBA00022723"/>
    </source>
</evidence>
<dbReference type="Pfam" id="PF12874">
    <property type="entry name" value="zf-met"/>
    <property type="match status" value="1"/>
</dbReference>
<feature type="compositionally biased region" description="Basic and acidic residues" evidence="6">
    <location>
        <begin position="428"/>
        <end position="439"/>
    </location>
</feature>
<evidence type="ECO:0000313" key="9">
    <source>
        <dbReference type="Proteomes" id="UP001373714"/>
    </source>
</evidence>
<keyword evidence="4" id="KW-0862">Zinc</keyword>
<feature type="domain" description="C2H2-type" evidence="7">
    <location>
        <begin position="235"/>
        <end position="266"/>
    </location>
</feature>
<gene>
    <name evidence="8" type="ORF">TWF730_006772</name>
</gene>
<evidence type="ECO:0000256" key="6">
    <source>
        <dbReference type="SAM" id="MobiDB-lite"/>
    </source>
</evidence>
<keyword evidence="2" id="KW-0677">Repeat</keyword>
<feature type="region of interest" description="Disordered" evidence="6">
    <location>
        <begin position="306"/>
        <end position="366"/>
    </location>
</feature>
<evidence type="ECO:0000256" key="4">
    <source>
        <dbReference type="ARBA" id="ARBA00022833"/>
    </source>
</evidence>
<evidence type="ECO:0000256" key="3">
    <source>
        <dbReference type="ARBA" id="ARBA00022771"/>
    </source>
</evidence>
<feature type="region of interest" description="Disordered" evidence="6">
    <location>
        <begin position="164"/>
        <end position="191"/>
    </location>
</feature>
<evidence type="ECO:0000256" key="2">
    <source>
        <dbReference type="ARBA" id="ARBA00022737"/>
    </source>
</evidence>
<dbReference type="PANTHER" id="PTHR24379:SF121">
    <property type="entry name" value="C2H2-TYPE DOMAIN-CONTAINING PROTEIN"/>
    <property type="match status" value="1"/>
</dbReference>
<feature type="region of interest" description="Disordered" evidence="6">
    <location>
        <begin position="379"/>
        <end position="405"/>
    </location>
</feature>
<dbReference type="PROSITE" id="PS00028">
    <property type="entry name" value="ZINC_FINGER_C2H2_1"/>
    <property type="match status" value="2"/>
</dbReference>
<dbReference type="Pfam" id="PF00096">
    <property type="entry name" value="zf-C2H2"/>
    <property type="match status" value="1"/>
</dbReference>
<feature type="compositionally biased region" description="Polar residues" evidence="6">
    <location>
        <begin position="355"/>
        <end position="366"/>
    </location>
</feature>
<dbReference type="PANTHER" id="PTHR24379">
    <property type="entry name" value="KRAB AND ZINC FINGER DOMAIN-CONTAINING"/>
    <property type="match status" value="1"/>
</dbReference>
<feature type="region of interest" description="Disordered" evidence="6">
    <location>
        <begin position="419"/>
        <end position="479"/>
    </location>
</feature>
<reference evidence="8 9" key="1">
    <citation type="submission" date="2019-10" db="EMBL/GenBank/DDBJ databases">
        <authorList>
            <person name="Palmer J.M."/>
        </authorList>
    </citation>
    <scope>NUCLEOTIDE SEQUENCE [LARGE SCALE GENOMIC DNA]</scope>
    <source>
        <strain evidence="8 9">TWF730</strain>
    </source>
</reference>
<organism evidence="8 9">
    <name type="scientific">Orbilia blumenaviensis</name>
    <dbReference type="NCBI Taxonomy" id="1796055"/>
    <lineage>
        <taxon>Eukaryota</taxon>
        <taxon>Fungi</taxon>
        <taxon>Dikarya</taxon>
        <taxon>Ascomycota</taxon>
        <taxon>Pezizomycotina</taxon>
        <taxon>Orbiliomycetes</taxon>
        <taxon>Orbiliales</taxon>
        <taxon>Orbiliaceae</taxon>
        <taxon>Orbilia</taxon>
    </lineage>
</organism>
<dbReference type="InterPro" id="IPR013087">
    <property type="entry name" value="Znf_C2H2_type"/>
</dbReference>
<dbReference type="PROSITE" id="PS50157">
    <property type="entry name" value="ZINC_FINGER_C2H2_2"/>
    <property type="match status" value="1"/>
</dbReference>
<dbReference type="EMBL" id="JAVHNS010000003">
    <property type="protein sequence ID" value="KAK6360636.1"/>
    <property type="molecule type" value="Genomic_DNA"/>
</dbReference>
<comment type="caution">
    <text evidence="8">The sequence shown here is derived from an EMBL/GenBank/DDBJ whole genome shotgun (WGS) entry which is preliminary data.</text>
</comment>
<evidence type="ECO:0000259" key="7">
    <source>
        <dbReference type="PROSITE" id="PS50157"/>
    </source>
</evidence>
<sequence>MSTPFRNFDDSDDDSDDGDVVFVSSRVPVPKVNKEYPCNQCPEEDRPIFKSHAELVKHKAEAEHEYCKKCDQEFECRDDLEMHILRSNRHITCFLCIKEFRSESGLQLHTQQAHRTSASALCPRCHENFATQAGLLQHIEQNLCAGGLRRGEIYGSINDHQYRTNEELRNRSGTGTETSTGNKPDGEPADPQTAAIELVNSFSHFKIYDTRPGTRDEEEEIKIDTRWWNEHRRHYNCPFRNCGKKFKNSNAFQQHLNSDAHTAKNFSCPGCKKRFPSSSAMLQHVESGMCRIMKTADYERVKDGLTFPVDQNKPSQSVATRSQRSEALSTVGAASDTGEDDRSVGGPKGKGKAVTSGSLSTVGTRPTTVQGYMAAQARAMNNKTPNSVSSALSTVGTKPEKQGAAGMNHNQFAERQLQQLKSAWGESNTKDKGKGKVKVDSQQPSEPVRKRTVVENQKPEGPMEYSFDKDSDSELSTVL</sequence>
<dbReference type="SUPFAM" id="SSF57667">
    <property type="entry name" value="beta-beta-alpha zinc fingers"/>
    <property type="match status" value="1"/>
</dbReference>
<keyword evidence="9" id="KW-1185">Reference proteome</keyword>
<dbReference type="Proteomes" id="UP001373714">
    <property type="component" value="Unassembled WGS sequence"/>
</dbReference>
<proteinExistence type="predicted"/>
<dbReference type="SMART" id="SM00355">
    <property type="entry name" value="ZnF_C2H2"/>
    <property type="match status" value="6"/>
</dbReference>
<feature type="compositionally biased region" description="Polar residues" evidence="6">
    <location>
        <begin position="379"/>
        <end position="396"/>
    </location>
</feature>
<accession>A0AAV9VI73</accession>
<feature type="compositionally biased region" description="Polar residues" evidence="6">
    <location>
        <begin position="171"/>
        <end position="182"/>
    </location>
</feature>
<evidence type="ECO:0000256" key="5">
    <source>
        <dbReference type="PROSITE-ProRule" id="PRU00042"/>
    </source>
</evidence>
<keyword evidence="3 5" id="KW-0863">Zinc-finger</keyword>
<evidence type="ECO:0000313" key="8">
    <source>
        <dbReference type="EMBL" id="KAK6360636.1"/>
    </source>
</evidence>
<keyword evidence="1" id="KW-0479">Metal-binding</keyword>
<dbReference type="InterPro" id="IPR036236">
    <property type="entry name" value="Znf_C2H2_sf"/>
</dbReference>
<name>A0AAV9VI73_9PEZI</name>
<dbReference type="AlphaFoldDB" id="A0AAV9VI73"/>
<dbReference type="GO" id="GO:0008270">
    <property type="term" value="F:zinc ion binding"/>
    <property type="evidence" value="ECO:0007669"/>
    <property type="project" value="UniProtKB-KW"/>
</dbReference>
<dbReference type="Gene3D" id="3.30.160.60">
    <property type="entry name" value="Classic Zinc Finger"/>
    <property type="match status" value="2"/>
</dbReference>
<protein>
    <recommendedName>
        <fullName evidence="7">C2H2-type domain-containing protein</fullName>
    </recommendedName>
</protein>